<proteinExistence type="predicted"/>
<dbReference type="AlphaFoldDB" id="A0A2U1MI20"/>
<dbReference type="InterPro" id="IPR040256">
    <property type="entry name" value="At4g02000-like"/>
</dbReference>
<dbReference type="PANTHER" id="PTHR31286:SF99">
    <property type="entry name" value="DUF4283 DOMAIN-CONTAINING PROTEIN"/>
    <property type="match status" value="1"/>
</dbReference>
<name>A0A2U1MI20_ARTAN</name>
<dbReference type="PANTHER" id="PTHR31286">
    <property type="entry name" value="GLYCINE-RICH CELL WALL STRUCTURAL PROTEIN 1.8-LIKE"/>
    <property type="match status" value="1"/>
</dbReference>
<dbReference type="EMBL" id="PKPP01005239">
    <property type="protein sequence ID" value="PWA60869.1"/>
    <property type="molecule type" value="Genomic_DNA"/>
</dbReference>
<dbReference type="InterPro" id="IPR025558">
    <property type="entry name" value="DUF4283"/>
</dbReference>
<organism evidence="2 3">
    <name type="scientific">Artemisia annua</name>
    <name type="common">Sweet wormwood</name>
    <dbReference type="NCBI Taxonomy" id="35608"/>
    <lineage>
        <taxon>Eukaryota</taxon>
        <taxon>Viridiplantae</taxon>
        <taxon>Streptophyta</taxon>
        <taxon>Embryophyta</taxon>
        <taxon>Tracheophyta</taxon>
        <taxon>Spermatophyta</taxon>
        <taxon>Magnoliopsida</taxon>
        <taxon>eudicotyledons</taxon>
        <taxon>Gunneridae</taxon>
        <taxon>Pentapetalae</taxon>
        <taxon>asterids</taxon>
        <taxon>campanulids</taxon>
        <taxon>Asterales</taxon>
        <taxon>Asteraceae</taxon>
        <taxon>Asteroideae</taxon>
        <taxon>Anthemideae</taxon>
        <taxon>Artemisiinae</taxon>
        <taxon>Artemisia</taxon>
    </lineage>
</organism>
<evidence type="ECO:0000259" key="1">
    <source>
        <dbReference type="Pfam" id="PF14111"/>
    </source>
</evidence>
<feature type="domain" description="DUF4283" evidence="1">
    <location>
        <begin position="132"/>
        <end position="210"/>
    </location>
</feature>
<reference evidence="2 3" key="1">
    <citation type="journal article" date="2018" name="Mol. Plant">
        <title>The genome of Artemisia annua provides insight into the evolution of Asteraceae family and artemisinin biosynthesis.</title>
        <authorList>
            <person name="Shen Q."/>
            <person name="Zhang L."/>
            <person name="Liao Z."/>
            <person name="Wang S."/>
            <person name="Yan T."/>
            <person name="Shi P."/>
            <person name="Liu M."/>
            <person name="Fu X."/>
            <person name="Pan Q."/>
            <person name="Wang Y."/>
            <person name="Lv Z."/>
            <person name="Lu X."/>
            <person name="Zhang F."/>
            <person name="Jiang W."/>
            <person name="Ma Y."/>
            <person name="Chen M."/>
            <person name="Hao X."/>
            <person name="Li L."/>
            <person name="Tang Y."/>
            <person name="Lv G."/>
            <person name="Zhou Y."/>
            <person name="Sun X."/>
            <person name="Brodelius P.E."/>
            <person name="Rose J.K.C."/>
            <person name="Tang K."/>
        </authorList>
    </citation>
    <scope>NUCLEOTIDE SEQUENCE [LARGE SCALE GENOMIC DNA]</scope>
    <source>
        <strain evidence="3">cv. Huhao1</strain>
        <tissue evidence="2">Leaf</tissue>
    </source>
</reference>
<dbReference type="STRING" id="35608.A0A2U1MI20"/>
<accession>A0A2U1MI20</accession>
<sequence length="542" mass="61596">MDNGQMDMESVKRDDSAIRNENLECNEECGVKDKEPMCQNNKGMNTAEVNSGLEQSTNCNASHSTLHVNVMSDTVKTSSVECTTQNETSYANMTMKNVQQVDNILSHIPTSLDENGTEVVIFDEEIVMEGSKKWELSACGYFVGYKMYEQELKYHLFRMWGRYGLKSIHNIGNGIFVFKFNNEEGLTTIVENGIWIVNNKPMVVQRWDISIDISKKEPDVLPIWVKKVNIPLEAWCVKGLSALASRLGTPIIMDAMTTRMCNQGVGRLGYARVLIKIDAKKGLHDTITIQYCDKEKRKFAVKTVNVEYDWKPPLCDKCKVFGHSTGNCGSKSANEGKTVENIDKEGFVNAKNRKTNAVNKIQGNATDKLPIGKMDDTRRGLNNKKVYKAKSTIDSQQTNRVVTAQKTMEKTLDSPKKAWNIQQSVLTEIKTTENKYAVLHETDETVVTDGTSSIREEYNVEFPLIPTLQNQYAALIEEYRRSPDVCLLWEKEQTFVAMLINNKKIPTIEETKIWPLRMFQIYKKGGEAKWKTECPFIGKFQE</sequence>
<dbReference type="Pfam" id="PF14111">
    <property type="entry name" value="DUF4283"/>
    <property type="match status" value="1"/>
</dbReference>
<comment type="caution">
    <text evidence="2">The sequence shown here is derived from an EMBL/GenBank/DDBJ whole genome shotgun (WGS) entry which is preliminary data.</text>
</comment>
<dbReference type="OrthoDB" id="1939300at2759"/>
<evidence type="ECO:0000313" key="3">
    <source>
        <dbReference type="Proteomes" id="UP000245207"/>
    </source>
</evidence>
<gene>
    <name evidence="2" type="ORF">CTI12_AA341080</name>
</gene>
<evidence type="ECO:0000313" key="2">
    <source>
        <dbReference type="EMBL" id="PWA60869.1"/>
    </source>
</evidence>
<protein>
    <submittedName>
        <fullName evidence="2">Zinc knuckle CX2CX4HX4C</fullName>
    </submittedName>
</protein>
<keyword evidence="3" id="KW-1185">Reference proteome</keyword>
<dbReference type="Proteomes" id="UP000245207">
    <property type="component" value="Unassembled WGS sequence"/>
</dbReference>